<keyword evidence="12" id="KW-0969">Cilium</keyword>
<dbReference type="InterPro" id="IPR012823">
    <property type="entry name" value="Flagell_FliJ"/>
</dbReference>
<comment type="caution">
    <text evidence="12">The sequence shown here is derived from an EMBL/GenBank/DDBJ whole genome shotgun (WGS) entry which is preliminary data.</text>
</comment>
<evidence type="ECO:0000256" key="11">
    <source>
        <dbReference type="SAM" id="MobiDB-lite"/>
    </source>
</evidence>
<evidence type="ECO:0000256" key="1">
    <source>
        <dbReference type="ARBA" id="ARBA00004413"/>
    </source>
</evidence>
<dbReference type="EMBL" id="JBDXMX010000003">
    <property type="protein sequence ID" value="MEO9247800.1"/>
    <property type="molecule type" value="Genomic_DNA"/>
</dbReference>
<dbReference type="Proteomes" id="UP001484097">
    <property type="component" value="Unassembled WGS sequence"/>
</dbReference>
<protein>
    <recommendedName>
        <fullName evidence="3">Flagellar FliJ protein</fullName>
    </recommendedName>
</protein>
<feature type="region of interest" description="Disordered" evidence="11">
    <location>
        <begin position="123"/>
        <end position="144"/>
    </location>
</feature>
<evidence type="ECO:0000313" key="12">
    <source>
        <dbReference type="EMBL" id="MEO9247800.1"/>
    </source>
</evidence>
<name>A0ABV0II05_9MICC</name>
<evidence type="ECO:0000256" key="5">
    <source>
        <dbReference type="ARBA" id="ARBA00022475"/>
    </source>
</evidence>
<keyword evidence="4" id="KW-0813">Transport</keyword>
<keyword evidence="13" id="KW-1185">Reference proteome</keyword>
<evidence type="ECO:0000256" key="6">
    <source>
        <dbReference type="ARBA" id="ARBA00022500"/>
    </source>
</evidence>
<sequence>MAGFKLASLLKVRRIQEDQAAAQLTQARHSARGVQRRAADERELLEDLGGQAALAAAGIARASAARQLAEIRAAQQVADGEVEAAEKALMLARQSRRSVELLKERHDASLRALEAKAEQHALDELASARHPQKTRTTHLAEGES</sequence>
<accession>A0ABV0II05</accession>
<gene>
    <name evidence="12" type="ORF">ABDK96_08920</name>
</gene>
<comment type="similarity">
    <text evidence="2">Belongs to the FliJ family.</text>
</comment>
<keyword evidence="12" id="KW-0966">Cell projection</keyword>
<comment type="subcellular location">
    <subcellularLocation>
        <location evidence="1">Cell membrane</location>
        <topology evidence="1">Peripheral membrane protein</topology>
        <orientation evidence="1">Cytoplasmic side</orientation>
    </subcellularLocation>
</comment>
<dbReference type="InterPro" id="IPR053716">
    <property type="entry name" value="Flag_assembly_chemotaxis_eff"/>
</dbReference>
<keyword evidence="12" id="KW-0282">Flagellum</keyword>
<dbReference type="Gene3D" id="1.10.287.1700">
    <property type="match status" value="1"/>
</dbReference>
<evidence type="ECO:0000313" key="13">
    <source>
        <dbReference type="Proteomes" id="UP001484097"/>
    </source>
</evidence>
<proteinExistence type="inferred from homology"/>
<evidence type="ECO:0000256" key="10">
    <source>
        <dbReference type="ARBA" id="ARBA00023225"/>
    </source>
</evidence>
<keyword evidence="7" id="KW-1005">Bacterial flagellum biogenesis</keyword>
<keyword evidence="8" id="KW-0653">Protein transport</keyword>
<keyword evidence="10" id="KW-1006">Bacterial flagellum protein export</keyword>
<evidence type="ECO:0000256" key="3">
    <source>
        <dbReference type="ARBA" id="ARBA00020392"/>
    </source>
</evidence>
<evidence type="ECO:0000256" key="7">
    <source>
        <dbReference type="ARBA" id="ARBA00022795"/>
    </source>
</evidence>
<keyword evidence="5" id="KW-1003">Cell membrane</keyword>
<evidence type="ECO:0000256" key="2">
    <source>
        <dbReference type="ARBA" id="ARBA00010004"/>
    </source>
</evidence>
<reference evidence="12 13" key="1">
    <citation type="submission" date="2024-05" db="EMBL/GenBank/DDBJ databases">
        <authorList>
            <person name="Yi C."/>
        </authorList>
    </citation>
    <scope>NUCLEOTIDE SEQUENCE [LARGE SCALE GENOMIC DNA]</scope>
    <source>
        <strain evidence="12 13">XS13</strain>
    </source>
</reference>
<dbReference type="RefSeq" id="WP_347920453.1">
    <property type="nucleotide sequence ID" value="NZ_JBDXMX010000003.1"/>
</dbReference>
<keyword evidence="6" id="KW-0145">Chemotaxis</keyword>
<keyword evidence="9" id="KW-0472">Membrane</keyword>
<evidence type="ECO:0000256" key="9">
    <source>
        <dbReference type="ARBA" id="ARBA00023136"/>
    </source>
</evidence>
<dbReference type="Pfam" id="PF02050">
    <property type="entry name" value="FliJ"/>
    <property type="match status" value="1"/>
</dbReference>
<organism evidence="12 13">
    <name type="scientific">Citricoccus nitrophenolicus</name>
    <dbReference type="NCBI Taxonomy" id="863575"/>
    <lineage>
        <taxon>Bacteria</taxon>
        <taxon>Bacillati</taxon>
        <taxon>Actinomycetota</taxon>
        <taxon>Actinomycetes</taxon>
        <taxon>Micrococcales</taxon>
        <taxon>Micrococcaceae</taxon>
        <taxon>Citricoccus</taxon>
    </lineage>
</organism>
<evidence type="ECO:0000256" key="8">
    <source>
        <dbReference type="ARBA" id="ARBA00022927"/>
    </source>
</evidence>
<evidence type="ECO:0000256" key="4">
    <source>
        <dbReference type="ARBA" id="ARBA00022448"/>
    </source>
</evidence>